<dbReference type="OrthoDB" id="5771335at2"/>
<name>A0A1R4H513_9GAMM</name>
<reference evidence="2" key="1">
    <citation type="submission" date="2017-02" db="EMBL/GenBank/DDBJ databases">
        <authorList>
            <person name="Daims H."/>
        </authorList>
    </citation>
    <scope>NUCLEOTIDE SEQUENCE [LARGE SCALE GENOMIC DNA]</scope>
</reference>
<keyword evidence="2" id="KW-1185">Reference proteome</keyword>
<proteinExistence type="predicted"/>
<accession>A0A1R4H513</accession>
<dbReference type="Proteomes" id="UP000195442">
    <property type="component" value="Unassembled WGS sequence"/>
</dbReference>
<evidence type="ECO:0000313" key="1">
    <source>
        <dbReference type="EMBL" id="SJM91267.1"/>
    </source>
</evidence>
<gene>
    <name evidence="1" type="ORF">CRENPOLYSF2_2150008</name>
</gene>
<protein>
    <submittedName>
        <fullName evidence="1">Uncharacterized protein</fullName>
    </submittedName>
</protein>
<dbReference type="RefSeq" id="WP_087146462.1">
    <property type="nucleotide sequence ID" value="NZ_FUKJ01000130.1"/>
</dbReference>
<dbReference type="EMBL" id="FUKJ01000130">
    <property type="protein sequence ID" value="SJM91267.1"/>
    <property type="molecule type" value="Genomic_DNA"/>
</dbReference>
<evidence type="ECO:0000313" key="2">
    <source>
        <dbReference type="Proteomes" id="UP000195442"/>
    </source>
</evidence>
<organism evidence="1 2">
    <name type="scientific">Crenothrix polyspora</name>
    <dbReference type="NCBI Taxonomy" id="360316"/>
    <lineage>
        <taxon>Bacteria</taxon>
        <taxon>Pseudomonadati</taxon>
        <taxon>Pseudomonadota</taxon>
        <taxon>Gammaproteobacteria</taxon>
        <taxon>Methylococcales</taxon>
        <taxon>Crenotrichaceae</taxon>
        <taxon>Crenothrix</taxon>
    </lineage>
</organism>
<sequence>METLIPVSNDILDHYTKLCESVPLYPLHSEQDYDKAVVILNYLLDAGGANENHPLARLVDALGVFIGEYETHHEYLQ</sequence>
<dbReference type="AlphaFoldDB" id="A0A1R4H513"/>